<dbReference type="EMBL" id="AP023355">
    <property type="protein sequence ID" value="BCJ36759.1"/>
    <property type="molecule type" value="Genomic_DNA"/>
</dbReference>
<dbReference type="RefSeq" id="WP_203963084.1">
    <property type="nucleotide sequence ID" value="NZ_AP023355.1"/>
</dbReference>
<dbReference type="Proteomes" id="UP000611640">
    <property type="component" value="Chromosome"/>
</dbReference>
<dbReference type="AlphaFoldDB" id="A0A7R7DS35"/>
<evidence type="ECO:0000256" key="1">
    <source>
        <dbReference type="ARBA" id="ARBA00022729"/>
    </source>
</evidence>
<proteinExistence type="predicted"/>
<name>A0A7R7DS35_9ACTN</name>
<dbReference type="InterPro" id="IPR005519">
    <property type="entry name" value="Acid_phosphat_B-like"/>
</dbReference>
<feature type="signal peptide" evidence="2">
    <location>
        <begin position="1"/>
        <end position="30"/>
    </location>
</feature>
<gene>
    <name evidence="3" type="ORF">Athai_42620</name>
</gene>
<dbReference type="KEGG" id="atl:Athai_42620"/>
<keyword evidence="1 2" id="KW-0732">Signal</keyword>
<dbReference type="Gene3D" id="3.40.50.1000">
    <property type="entry name" value="HAD superfamily/HAD-like"/>
    <property type="match status" value="1"/>
</dbReference>
<sequence length="257" mass="27956">MLKSARKRVLTAAVALGAALVVGVGGASMAGADQHGAGQATPKHDSSIENLGLVKNQIKAYYGDDGDHQPSTDSAYARDAKRVESQLKHWLMARSHEHGKKALVLDVDDTVLSNYHYEASHDFGYDPVTNAECVEAKCFPAVFGMPKLVTWASTHGYAIYYITGRPHDQQQATLDNLSEQGFPTPAGLFTKVKTAPYPKYLTCAPNCSTIEYKSLTRAHLESLGYTIVAAAGDQYSDLKGGHAQRTFKMPNPMYYLP</sequence>
<feature type="chain" id="PRO_5038357685" description="Acid phosphatase" evidence="2">
    <location>
        <begin position="31"/>
        <end position="257"/>
    </location>
</feature>
<dbReference type="Pfam" id="PF03767">
    <property type="entry name" value="Acid_phosphat_B"/>
    <property type="match status" value="1"/>
</dbReference>
<evidence type="ECO:0000313" key="4">
    <source>
        <dbReference type="Proteomes" id="UP000611640"/>
    </source>
</evidence>
<dbReference type="PANTHER" id="PTHR31284:SF10">
    <property type="entry name" value="ACID PHOSPHATASE-LIKE PROTEIN"/>
    <property type="match status" value="1"/>
</dbReference>
<evidence type="ECO:0008006" key="5">
    <source>
        <dbReference type="Google" id="ProtNLM"/>
    </source>
</evidence>
<evidence type="ECO:0000256" key="2">
    <source>
        <dbReference type="SAM" id="SignalP"/>
    </source>
</evidence>
<dbReference type="InterPro" id="IPR036412">
    <property type="entry name" value="HAD-like_sf"/>
</dbReference>
<dbReference type="InterPro" id="IPR023214">
    <property type="entry name" value="HAD_sf"/>
</dbReference>
<evidence type="ECO:0000313" key="3">
    <source>
        <dbReference type="EMBL" id="BCJ36759.1"/>
    </source>
</evidence>
<dbReference type="SUPFAM" id="SSF56784">
    <property type="entry name" value="HAD-like"/>
    <property type="match status" value="1"/>
</dbReference>
<dbReference type="PANTHER" id="PTHR31284">
    <property type="entry name" value="ACID PHOSPHATASE-LIKE PROTEIN"/>
    <property type="match status" value="1"/>
</dbReference>
<protein>
    <recommendedName>
        <fullName evidence="5">Acid phosphatase</fullName>
    </recommendedName>
</protein>
<reference evidence="3 4" key="1">
    <citation type="submission" date="2020-08" db="EMBL/GenBank/DDBJ databases">
        <title>Whole genome shotgun sequence of Actinocatenispora thailandica NBRC 105041.</title>
        <authorList>
            <person name="Komaki H."/>
            <person name="Tamura T."/>
        </authorList>
    </citation>
    <scope>NUCLEOTIDE SEQUENCE [LARGE SCALE GENOMIC DNA]</scope>
    <source>
        <strain evidence="3 4">NBRC 105041</strain>
    </source>
</reference>
<dbReference type="PROSITE" id="PS51318">
    <property type="entry name" value="TAT"/>
    <property type="match status" value="1"/>
</dbReference>
<organism evidence="3 4">
    <name type="scientific">Actinocatenispora thailandica</name>
    <dbReference type="NCBI Taxonomy" id="227318"/>
    <lineage>
        <taxon>Bacteria</taxon>
        <taxon>Bacillati</taxon>
        <taxon>Actinomycetota</taxon>
        <taxon>Actinomycetes</taxon>
        <taxon>Micromonosporales</taxon>
        <taxon>Micromonosporaceae</taxon>
        <taxon>Actinocatenispora</taxon>
    </lineage>
</organism>
<keyword evidence="4" id="KW-1185">Reference proteome</keyword>
<dbReference type="InterPro" id="IPR006311">
    <property type="entry name" value="TAT_signal"/>
</dbReference>
<accession>A0A7R7DS35</accession>